<feature type="region of interest" description="Disordered" evidence="2">
    <location>
        <begin position="1"/>
        <end position="59"/>
    </location>
</feature>
<keyword evidence="6" id="KW-1185">Reference proteome</keyword>
<dbReference type="InterPro" id="IPR011044">
    <property type="entry name" value="Quino_amine_DH_bsu"/>
</dbReference>
<evidence type="ECO:0008006" key="7">
    <source>
        <dbReference type="Google" id="ProtNLM"/>
    </source>
</evidence>
<feature type="compositionally biased region" description="Polar residues" evidence="2">
    <location>
        <begin position="1"/>
        <end position="31"/>
    </location>
</feature>
<gene>
    <name evidence="5" type="ORF">OSCT_0233</name>
</gene>
<dbReference type="SUPFAM" id="SSF69322">
    <property type="entry name" value="Tricorn protease domain 2"/>
    <property type="match status" value="1"/>
</dbReference>
<dbReference type="PANTHER" id="PTHR32305:SF15">
    <property type="entry name" value="PROTEIN RHSA-RELATED"/>
    <property type="match status" value="1"/>
</dbReference>
<dbReference type="Pfam" id="PF05593">
    <property type="entry name" value="RHS_repeat"/>
    <property type="match status" value="8"/>
</dbReference>
<accession>E1IA82</accession>
<evidence type="ECO:0000313" key="5">
    <source>
        <dbReference type="EMBL" id="EFO81836.1"/>
    </source>
</evidence>
<dbReference type="InterPro" id="IPR045351">
    <property type="entry name" value="DUF6531"/>
</dbReference>
<evidence type="ECO:0000259" key="3">
    <source>
        <dbReference type="Pfam" id="PF20148"/>
    </source>
</evidence>
<dbReference type="NCBIfam" id="TIGR01643">
    <property type="entry name" value="YD_repeat_2x"/>
    <property type="match status" value="29"/>
</dbReference>
<keyword evidence="1" id="KW-0677">Repeat</keyword>
<feature type="compositionally biased region" description="Polar residues" evidence="2">
    <location>
        <begin position="46"/>
        <end position="59"/>
    </location>
</feature>
<feature type="domain" description="Teneurin-like YD-shell" evidence="4">
    <location>
        <begin position="1951"/>
        <end position="2247"/>
    </location>
</feature>
<comment type="caution">
    <text evidence="5">The sequence shown here is derived from an EMBL/GenBank/DDBJ whole genome shotgun (WGS) entry which is preliminary data.</text>
</comment>
<feature type="domain" description="DUF6531" evidence="3">
    <location>
        <begin position="625"/>
        <end position="701"/>
    </location>
</feature>
<dbReference type="PANTHER" id="PTHR32305">
    <property type="match status" value="1"/>
</dbReference>
<dbReference type="SUPFAM" id="SSF50969">
    <property type="entry name" value="YVTN repeat-like/Quinoprotein amine dehydrogenase"/>
    <property type="match status" value="2"/>
</dbReference>
<reference evidence="5 6" key="1">
    <citation type="journal article" date="2011" name="J. Bacteriol.">
        <title>Draft genome sequence of the anoxygenic filamentous phototrophic bacterium Oscillochloris trichoides subsp. DG-6.</title>
        <authorList>
            <person name="Kuznetsov B.B."/>
            <person name="Ivanovsky R.N."/>
            <person name="Keppen O.I."/>
            <person name="Sukhacheva M.V."/>
            <person name="Bumazhkin B.K."/>
            <person name="Patutina E.O."/>
            <person name="Beletsky A.V."/>
            <person name="Mardanov A.V."/>
            <person name="Baslerov R.V."/>
            <person name="Panteleeva A.N."/>
            <person name="Kolganova T.V."/>
            <person name="Ravin N.V."/>
            <person name="Skryabin K.G."/>
        </authorList>
    </citation>
    <scope>NUCLEOTIDE SEQUENCE [LARGE SCALE GENOMIC DNA]</scope>
    <source>
        <strain evidence="5 6">DG-6</strain>
    </source>
</reference>
<evidence type="ECO:0000259" key="4">
    <source>
        <dbReference type="Pfam" id="PF25023"/>
    </source>
</evidence>
<protein>
    <recommendedName>
        <fullName evidence="7">YD repeat-containing protein</fullName>
    </recommendedName>
</protein>
<proteinExistence type="predicted"/>
<dbReference type="HOGENOM" id="CLU_228490_0_0_0"/>
<dbReference type="InterPro" id="IPR050708">
    <property type="entry name" value="T6SS_VgrG/RHS"/>
</dbReference>
<organism evidence="5 6">
    <name type="scientific">Oscillochloris trichoides DG-6</name>
    <dbReference type="NCBI Taxonomy" id="765420"/>
    <lineage>
        <taxon>Bacteria</taxon>
        <taxon>Bacillati</taxon>
        <taxon>Chloroflexota</taxon>
        <taxon>Chloroflexia</taxon>
        <taxon>Chloroflexales</taxon>
        <taxon>Chloroflexineae</taxon>
        <taxon>Oscillochloridaceae</taxon>
        <taxon>Oscillochloris</taxon>
    </lineage>
</organism>
<dbReference type="InterPro" id="IPR031325">
    <property type="entry name" value="RHS_repeat"/>
</dbReference>
<evidence type="ECO:0000313" key="6">
    <source>
        <dbReference type="Proteomes" id="UP000054010"/>
    </source>
</evidence>
<dbReference type="InterPro" id="IPR056823">
    <property type="entry name" value="TEN-like_YD-shell"/>
</dbReference>
<evidence type="ECO:0000256" key="2">
    <source>
        <dbReference type="SAM" id="MobiDB-lite"/>
    </source>
</evidence>
<dbReference type="NCBIfam" id="TIGR03696">
    <property type="entry name" value="Rhs_assc_core"/>
    <property type="match status" value="1"/>
</dbReference>
<dbReference type="STRING" id="765420.OSCT_0233"/>
<dbReference type="Pfam" id="PF25023">
    <property type="entry name" value="TEN_YD-shell"/>
    <property type="match status" value="5"/>
</dbReference>
<dbReference type="EMBL" id="ADVR01000004">
    <property type="protein sequence ID" value="EFO81836.1"/>
    <property type="molecule type" value="Genomic_DNA"/>
</dbReference>
<feature type="domain" description="Teneurin-like YD-shell" evidence="4">
    <location>
        <begin position="1298"/>
        <end position="1459"/>
    </location>
</feature>
<feature type="compositionally biased region" description="Low complexity" evidence="2">
    <location>
        <begin position="32"/>
        <end position="43"/>
    </location>
</feature>
<sequence>MQNPAPTSAPASAQVQNPAPTSAPASAQVQNPVPTSAPASAPVQNPAPTSAPASAQNPANVINTTTNTASVSIAQRDNPSIAAPIVGPASTSPMDQASVTALSTHNQVRVTPDQATRFTSPDGRVQLEIPAGAVAQPVTITYQVLASAATDGFIPTGTFFTLTAVNAAGDTVRQFAQPLTLRVTYTEQAGINESRLGLYFTDAEHPAWTALASTVDPQSNRVVAQTDHFTTFAVMAATLNDLCDPTISPAIDPEFEATYQLAISRGEDLGCPKGDAFDWNGAKSQEFENGSRIVAGYYVGPGYIDGYVKRGGPATLGKPIEHSFDAAAAREFFRDKNVDFVGRPIQYYEYGFVGQEINTGTWKGALNFPMVCPGNATLEENVVRPPDPDNPGSFLKGTRYYTYTVTTNTYPAPGANERAKLSLVQIMPNVGGSSLGAIGMSSSGDQYTYTYSNSQPEDDTVPALTFSITATREGDGFQGYAPAINEPQTPISAPGGWACPGGINPGSGGFSPPRDTTPPDISTPDIFQDGFGGVSVETTITDNSGTVSAAYLIIDGNSTPMQPKDNNRFYATVQGLAVGTHTLQITAVDPSLNQGKWPKNGSVLVFKVEHSGVYGKVDWVGYSPDPINTLIGNFIYEYIDMVLLGAGPRMELRRFYNSQSSLIGLFGQGWTTLFDMRLIVVDNSLLSGAQLRYPDGRTANFPAEGDGFARAPYGFDQLERDGDGYLLTRTDGTRYRFRDDGRLVQILDRSDVAIDLVYSGDTLSEVRAPGGTLAFSADGEGRITQVNGPDGIAITYTYDADGQLLSVTDARKGTVTYTYDADHGLSTLTTPAGPNFLQEQRYDEQGRVVYQRVGDNFINEFTYDDVNHTTTLTDTYGYTITYRYDEDGRLIEQTDALGGTEKITYNDDNQRTSYTNRLGHSISFEYDDAGNVVKETNALGDVRSWVYDEDRNLVQATDALGRTTTYTYDANGRRTAQVDPLGGRTELRYDDQGRLIAQTNPLGATTSYKYDEQGRLIAETNPLGYTTTYEYNALGRRSAKTDALGHTWYWEYDQNGNLITETNPLGATTHYEYDANNNRIAETDPLGNVTRYEYNLLGKPVRTINPDGGDILITYDDMGNRIAETDPLGNTTRWELDELYRVVREIDAAGYVTSFTYDAEGRRITRTNALGHVTSWEYDALGRQTTETNPLGGVTKFTYDATGNRLTETRPSGATTSYTYDELDRVIAVTNPLGYITRTEYDAVGQIIAVTDALGHITRTEYDAAGQVIAITDALGNVTKHTYDALGQRIATTDALGYTTQSTFDAVGRVIAATDTLGNVTQTEYDAAGRVIAVTNALGYTTQQSYDVMGRNVTITDALGGVTYYSYDLKGQRITTTDANGHISRYEYDALGRTLAEIDPLGFRVSMIYDALGNVISRTDQAGQVTTYAYDALNRKIAETNALGYSTAFAYDADSNLILLTDALGYQTRYTYDALGQRLRITNALGYVTQYTYDALGHQVAITFADGTTNTAAYDALGRVISTTDGEGFTRSTSYDAVGNPISTTDANGNVSTTSYDALRRPIERRDAIGLIQRVAYDAVGNVVSSTDGNEHTTTLAYDALNRQVKITDAEGNTSTTAYDAVGNVLAQTDGNGHTTNHAYDARNQRVSTTDANDNTTTFTFDPVGRPLMTTDPLGVMTLNYYDAVGQLIAVTLNYNASSLPNEQTNVTTHYTFDAVGNQIAITNPKGATITFVPDALRQLVSETDPLGNTTTYSFDSVGNQIERREPNGNVIQTSYDRNRRAILITYNDGTEVAKMYDGNGNLRELHDASGVTAFTYDARDRKLSETSFYGTVASAYDGANNEISLTYPDGRVLVKSYYRNNWLKDVTTPAGQVTRYTYNGVGLVIHLDGGDGTRTTQTYDAVNNLLSVIKRKVGPNGKLLIGITYTYNAANQRTQTSYDYRDGEPRTVTETYTQDRLYRLTEMRDSAGVVVGYSYDAASNRTAWFGNDDPRTHKPFDDFNLSYQYDAADQLTRMDDSTNSTSEIYRYDANGNRIEREGSREATVYQYNAENRTAAVQNYLITGSGKRNPQDLTTMAYDGIGRRIAKTVDNHAGGGGAKTQTYAYEGLDPVAYTETWNSQHTNLYRAIGDQILAEDRYAGGDNGLQHWLTQDALGNTVALANDNGQTAKNYRYDSYGVTDEREFDSPTHINYLFGGQEHDTSTGLYHYYARDYDPETGTWLSRDPYRGTPDDPQSLHRYGYVKGNPVNLRDVLGYAAQGRDHPLASILRTLADVDLANEVESNIQAEFGREDINLLKLYNLVQKFRKSKLVSRSLLPEGLKNLPLVKDQFDPYADFSVKLSVKPEFEQQPDGIRAAVCASANGRLEAGATLRASVRVFAVDAYGAIEIEVLGCYEIFLSTIQTSIGGKPVWNSTWRGDVIATGSFGLRAYAVVDIGMTGVRSGLRFAGSLEGHWKFYPQRDTNFTAKIRLEGAPFVGYKPLKWWNWWKTEWEDTDLTTFYYDIPLT</sequence>
<dbReference type="Pfam" id="PF20148">
    <property type="entry name" value="DUF6531"/>
    <property type="match status" value="1"/>
</dbReference>
<dbReference type="eggNOG" id="COG3209">
    <property type="taxonomic scope" value="Bacteria"/>
</dbReference>
<feature type="domain" description="Teneurin-like YD-shell" evidence="4">
    <location>
        <begin position="1682"/>
        <end position="1827"/>
    </location>
</feature>
<name>E1IA82_9CHLR</name>
<feature type="domain" description="Teneurin-like YD-shell" evidence="4">
    <location>
        <begin position="985"/>
        <end position="1128"/>
    </location>
</feature>
<dbReference type="Gene3D" id="2.180.10.10">
    <property type="entry name" value="RHS repeat-associated core"/>
    <property type="match status" value="10"/>
</dbReference>
<dbReference type="InterPro" id="IPR022385">
    <property type="entry name" value="Rhs_assc_core"/>
</dbReference>
<feature type="domain" description="Teneurin-like YD-shell" evidence="4">
    <location>
        <begin position="778"/>
        <end position="936"/>
    </location>
</feature>
<dbReference type="InterPro" id="IPR006530">
    <property type="entry name" value="YD"/>
</dbReference>
<evidence type="ECO:0000256" key="1">
    <source>
        <dbReference type="ARBA" id="ARBA00022737"/>
    </source>
</evidence>
<dbReference type="Proteomes" id="UP000054010">
    <property type="component" value="Unassembled WGS sequence"/>
</dbReference>